<sequence>MYTWKFDKKAFKNFKKLDRTIQKRIIKWLDDHIEGAENPRQWGKALEGDKKTLWRYRVGTFRLIADIVDNEFVVLVLKTAKRNDVYKNK</sequence>
<evidence type="ECO:0000313" key="4">
    <source>
        <dbReference type="Proteomes" id="UP000286848"/>
    </source>
</evidence>
<reference evidence="3 4" key="1">
    <citation type="journal article" date="2019" name="Int. J. Syst. Evol. Microbiol.">
        <title>Lactobacillus salitolerans sp. nov., a novel lactic acid bacterium isolated from spent mushroom substrates.</title>
        <authorList>
            <person name="Tohno M."/>
            <person name="Tanizawa Y."/>
            <person name="Kojima Y."/>
            <person name="Sakamoto M."/>
            <person name="Nakamura Y."/>
            <person name="Ohkuma M."/>
            <person name="Kobayashi H."/>
        </authorList>
    </citation>
    <scope>NUCLEOTIDE SEQUENCE [LARGE SCALE GENOMIC DNA]</scope>
    <source>
        <strain evidence="3 4">YK43</strain>
    </source>
</reference>
<dbReference type="PANTHER" id="PTHR35601">
    <property type="entry name" value="TOXIN RELE"/>
    <property type="match status" value="1"/>
</dbReference>
<protein>
    <recommendedName>
        <fullName evidence="5">RelE/StbE family addiction module toxin</fullName>
    </recommendedName>
</protein>
<dbReference type="OrthoDB" id="9805098at2"/>
<comment type="caution">
    <text evidence="3">The sequence shown here is derived from an EMBL/GenBank/DDBJ whole genome shotgun (WGS) entry which is preliminary data.</text>
</comment>
<organism evidence="3 4">
    <name type="scientific">Ligilactobacillus salitolerans</name>
    <dbReference type="NCBI Taxonomy" id="1808352"/>
    <lineage>
        <taxon>Bacteria</taxon>
        <taxon>Bacillati</taxon>
        <taxon>Bacillota</taxon>
        <taxon>Bacilli</taxon>
        <taxon>Lactobacillales</taxon>
        <taxon>Lactobacillaceae</taxon>
        <taxon>Ligilactobacillus</taxon>
    </lineage>
</organism>
<comment type="similarity">
    <text evidence="1">Belongs to the RelE toxin family.</text>
</comment>
<dbReference type="InterPro" id="IPR035093">
    <property type="entry name" value="RelE/ParE_toxin_dom_sf"/>
</dbReference>
<dbReference type="Gene3D" id="3.30.2310.20">
    <property type="entry name" value="RelE-like"/>
    <property type="match status" value="1"/>
</dbReference>
<evidence type="ECO:0000313" key="3">
    <source>
        <dbReference type="EMBL" id="GBG94534.1"/>
    </source>
</evidence>
<evidence type="ECO:0000256" key="1">
    <source>
        <dbReference type="ARBA" id="ARBA00006226"/>
    </source>
</evidence>
<evidence type="ECO:0008006" key="5">
    <source>
        <dbReference type="Google" id="ProtNLM"/>
    </source>
</evidence>
<evidence type="ECO:0000256" key="2">
    <source>
        <dbReference type="ARBA" id="ARBA00022649"/>
    </source>
</evidence>
<dbReference type="RefSeq" id="WP_124976024.1">
    <property type="nucleotide sequence ID" value="NZ_BFFP01000013.1"/>
</dbReference>
<dbReference type="Pfam" id="PF05016">
    <property type="entry name" value="ParE_toxin"/>
    <property type="match status" value="1"/>
</dbReference>
<accession>A0A401ISN9</accession>
<proteinExistence type="inferred from homology"/>
<dbReference type="InterPro" id="IPR007712">
    <property type="entry name" value="RelE/ParE_toxin"/>
</dbReference>
<dbReference type="EMBL" id="BFFP01000013">
    <property type="protein sequence ID" value="GBG94534.1"/>
    <property type="molecule type" value="Genomic_DNA"/>
</dbReference>
<gene>
    <name evidence="3" type="ORF">LFYK43_09930</name>
</gene>
<keyword evidence="4" id="KW-1185">Reference proteome</keyword>
<keyword evidence="2" id="KW-1277">Toxin-antitoxin system</keyword>
<dbReference type="AlphaFoldDB" id="A0A401ISN9"/>
<dbReference type="PANTHER" id="PTHR35601:SF1">
    <property type="entry name" value="TOXIN RELE"/>
    <property type="match status" value="1"/>
</dbReference>
<dbReference type="Proteomes" id="UP000286848">
    <property type="component" value="Unassembled WGS sequence"/>
</dbReference>
<dbReference type="SUPFAM" id="SSF143011">
    <property type="entry name" value="RelE-like"/>
    <property type="match status" value="1"/>
</dbReference>
<name>A0A401ISN9_9LACO</name>